<protein>
    <submittedName>
        <fullName evidence="2">Uncharacterized protein</fullName>
    </submittedName>
</protein>
<keyword evidence="3" id="KW-1185">Reference proteome</keyword>
<feature type="compositionally biased region" description="Low complexity" evidence="1">
    <location>
        <begin position="278"/>
        <end position="290"/>
    </location>
</feature>
<feature type="region of interest" description="Disordered" evidence="1">
    <location>
        <begin position="522"/>
        <end position="567"/>
    </location>
</feature>
<feature type="region of interest" description="Disordered" evidence="1">
    <location>
        <begin position="90"/>
        <end position="134"/>
    </location>
</feature>
<feature type="region of interest" description="Disordered" evidence="1">
    <location>
        <begin position="705"/>
        <end position="737"/>
    </location>
</feature>
<feature type="region of interest" description="Disordered" evidence="1">
    <location>
        <begin position="278"/>
        <end position="379"/>
    </location>
</feature>
<evidence type="ECO:0000256" key="1">
    <source>
        <dbReference type="SAM" id="MobiDB-lite"/>
    </source>
</evidence>
<name>A0A388LWD2_CHABU</name>
<feature type="compositionally biased region" description="Polar residues" evidence="1">
    <location>
        <begin position="359"/>
        <end position="368"/>
    </location>
</feature>
<feature type="compositionally biased region" description="Polar residues" evidence="1">
    <location>
        <begin position="90"/>
        <end position="105"/>
    </location>
</feature>
<reference evidence="2 3" key="1">
    <citation type="journal article" date="2018" name="Cell">
        <title>The Chara Genome: Secondary Complexity and Implications for Plant Terrestrialization.</title>
        <authorList>
            <person name="Nishiyama T."/>
            <person name="Sakayama H."/>
            <person name="Vries J.D."/>
            <person name="Buschmann H."/>
            <person name="Saint-Marcoux D."/>
            <person name="Ullrich K.K."/>
            <person name="Haas F.B."/>
            <person name="Vanderstraeten L."/>
            <person name="Becker D."/>
            <person name="Lang D."/>
            <person name="Vosolsobe S."/>
            <person name="Rombauts S."/>
            <person name="Wilhelmsson P.K.I."/>
            <person name="Janitza P."/>
            <person name="Kern R."/>
            <person name="Heyl A."/>
            <person name="Rumpler F."/>
            <person name="Villalobos L.I.A.C."/>
            <person name="Clay J.M."/>
            <person name="Skokan R."/>
            <person name="Toyoda A."/>
            <person name="Suzuki Y."/>
            <person name="Kagoshima H."/>
            <person name="Schijlen E."/>
            <person name="Tajeshwar N."/>
            <person name="Catarino B."/>
            <person name="Hetherington A.J."/>
            <person name="Saltykova A."/>
            <person name="Bonnot C."/>
            <person name="Breuninger H."/>
            <person name="Symeonidi A."/>
            <person name="Radhakrishnan G.V."/>
            <person name="Van Nieuwerburgh F."/>
            <person name="Deforce D."/>
            <person name="Chang C."/>
            <person name="Karol K.G."/>
            <person name="Hedrich R."/>
            <person name="Ulvskov P."/>
            <person name="Glockner G."/>
            <person name="Delwiche C.F."/>
            <person name="Petrasek J."/>
            <person name="Van de Peer Y."/>
            <person name="Friml J."/>
            <person name="Beilby M."/>
            <person name="Dolan L."/>
            <person name="Kohara Y."/>
            <person name="Sugano S."/>
            <person name="Fujiyama A."/>
            <person name="Delaux P.-M."/>
            <person name="Quint M."/>
            <person name="TheiBen G."/>
            <person name="Hagemann M."/>
            <person name="Harholt J."/>
            <person name="Dunand C."/>
            <person name="Zachgo S."/>
            <person name="Langdale J."/>
            <person name="Maumus F."/>
            <person name="Straeten D.V.D."/>
            <person name="Gould S.B."/>
            <person name="Rensing S.A."/>
        </authorList>
    </citation>
    <scope>NUCLEOTIDE SEQUENCE [LARGE SCALE GENOMIC DNA]</scope>
    <source>
        <strain evidence="2 3">S276</strain>
    </source>
</reference>
<dbReference type="EMBL" id="BFEA01000570">
    <property type="protein sequence ID" value="GBG86575.1"/>
    <property type="molecule type" value="Genomic_DNA"/>
</dbReference>
<feature type="compositionally biased region" description="Low complexity" evidence="1">
    <location>
        <begin position="795"/>
        <end position="805"/>
    </location>
</feature>
<evidence type="ECO:0000313" key="3">
    <source>
        <dbReference type="Proteomes" id="UP000265515"/>
    </source>
</evidence>
<comment type="caution">
    <text evidence="2">The sequence shown here is derived from an EMBL/GenBank/DDBJ whole genome shotgun (WGS) entry which is preliminary data.</text>
</comment>
<sequence length="1287" mass="139394">MRRQQCRRRGNNDDGNDVAAPKTVTTTTMLMMWRHRSRAGGRAVSPLQYHYHNHHSSPRDQHLLPSPCTPSLTVTEGSAAQNVVLQNQTTHSCPSSFPSPESLTPQCGGGCGGGDDSENNGNLPGNQHLLPSPGILSPTVIEMVTQAVVWRDQIPPSCPSSPLSQETRMTQCGGVDCSQNDRSFPGDQHLLPSPCTLLPATTDMVAQKVVVQKQSTQSCSPSSSLRETLISQCGDGDSYEHNNRGFPEDRHLLSSRIIPFMEMTEIVAAQSVVLQSRSAESRASSPPSRETLTPQCGGGDSSRNNQSFPKDQHLLPSPCAPSPTGTPMLARTVAVENQSTQSCPPSSPLRETAIPQYGGDNSSENNPTFPKDHQQHLLPSPGIPLRTMSETVVQTVVVANRSTLLSCPSSSSSQKTLTAQCGGGFCEDQHLLPSPPRTPMSTTAEMVARTAVVWNQITQSCSSSSPLRETLTPQCGGDDSTVENQSFRETRHQLPSPAIPSPMRTEMVPQTVAPLNQNAQSCPLGKALMPPSRKALMPQCGSSDSSQNNHSFPQDQHLLPSPCTPSQTTTEMLAQTVVAENQSTSPSPLRETVTPQRGGGDSSEKKRSFPKDQHPLPFPGIPLPDMSETVFARTVVVQDQRRLSCPSSSPSPETLTPQCGGGGGETSENKQQFPNDQHLHPCLAIPSPTAAEMDAQTVVLQNQSTQFRGPPECGGGESSQNNPTFPEDEHPVPSPCTPLPTTPEMVGQTVVMQNQGGQSFPSSPPLRETLTPQCGGGGVGCQNHHSFPDTRSLLPPSCTPSSTMTDAGISTPDPRDNLPSAVHSDTKCEDPAAQVSITTATPWKQRKRVRRCYRHLRFPTAATAAVPTLPVMASQLAQSAKKDDATAFQESDFRNTVEQENSGQQFQDVKPWKRLRRLRRCEKEVMPLPRSRSQWTLTNTFSSPCGFPLLPSASLPSMNHNIPHVPDGTYSGVVGHSSPSSLSPAASCTLSMPAAEDSALNSGPPLTELSIKTEPRSPDQYLNLHLHIDGDASQGATPWKQRKRLRRCEREPLPIPAKSVQYIALSPTASIHNLPQWQQTNLFVTAPVPEGLQSSSQPTITLLTAAPALTGPSATPESKPEGVHCKAPLIVYKRSQTSLSCNAFTSPTAYVVAPESWNTSHMVSVVLLKALLLGRSNALQRCGRIVRPYRITVGRQNVYVSSIATRNAAQDRNSLVRNVWDLKANLPSPFLKVRGHKSAGIRMMRMVLQPMAWISMARSFVLDRYWCIGVQRQSRKSHPAAWHYCSY</sequence>
<feature type="compositionally biased region" description="Basic and acidic residues" evidence="1">
    <location>
        <begin position="602"/>
        <end position="614"/>
    </location>
</feature>
<feature type="region of interest" description="Disordered" evidence="1">
    <location>
        <begin position="642"/>
        <end position="680"/>
    </location>
</feature>
<feature type="region of interest" description="Disordered" evidence="1">
    <location>
        <begin position="1"/>
        <end position="20"/>
    </location>
</feature>
<evidence type="ECO:0000313" key="2">
    <source>
        <dbReference type="EMBL" id="GBG86575.1"/>
    </source>
</evidence>
<feature type="compositionally biased region" description="Polar residues" evidence="1">
    <location>
        <begin position="540"/>
        <end position="554"/>
    </location>
</feature>
<dbReference type="Proteomes" id="UP000265515">
    <property type="component" value="Unassembled WGS sequence"/>
</dbReference>
<feature type="compositionally biased region" description="Polar residues" evidence="1">
    <location>
        <begin position="335"/>
        <end position="344"/>
    </location>
</feature>
<feature type="region of interest" description="Disordered" evidence="1">
    <location>
        <begin position="793"/>
        <end position="829"/>
    </location>
</feature>
<accession>A0A388LWD2</accession>
<organism evidence="2 3">
    <name type="scientific">Chara braunii</name>
    <name type="common">Braun's stonewort</name>
    <dbReference type="NCBI Taxonomy" id="69332"/>
    <lineage>
        <taxon>Eukaryota</taxon>
        <taxon>Viridiplantae</taxon>
        <taxon>Streptophyta</taxon>
        <taxon>Charophyceae</taxon>
        <taxon>Charales</taxon>
        <taxon>Characeae</taxon>
        <taxon>Chara</taxon>
    </lineage>
</organism>
<feature type="region of interest" description="Disordered" evidence="1">
    <location>
        <begin position="580"/>
        <end position="625"/>
    </location>
</feature>
<dbReference type="Gramene" id="GBG86575">
    <property type="protein sequence ID" value="GBG86575"/>
    <property type="gene ID" value="CBR_g41637"/>
</dbReference>
<gene>
    <name evidence="2" type="ORF">CBR_g41637</name>
</gene>
<proteinExistence type="predicted"/>